<name>A0A261F4X4_9BIFI</name>
<feature type="transmembrane region" description="Helical" evidence="1">
    <location>
        <begin position="651"/>
        <end position="679"/>
    </location>
</feature>
<proteinExistence type="predicted"/>
<sequence>MAEAATDIGVYYINVVPTAKGFSKSLGDQLDKGTSNINGMFAKATAGGAKLMSKIGKAGLGAITTVAGGLVTLAAKGGFDRALNIERAQVKLKALGYSADDVKSVMGSALASVKGTAFGLGDAASTAATLIAGGIKKGDELTSVLKTVGDTAQVSGRSFSDIGLIFSQVAAKGKLKGDDMLQLMGSGIPVLKLLADHFKTTTDDAQDMVTKGKVSFTDFAAAMKEGLGGAALSSGQSFDGAMANVKSALSRLGEKFETPAITGLTKVFNALIPVIDQFTGSVEGLAGKAGEKMNKWADKAVQLINDFSKGLQNGSVSLKDITIKATTAAGALAFLANGDILAGLATKIPGAAEQAVSKTGSIFATFGESLKAQKQSFNNIFADGMFGFGVLDKLPERLQETGGRVLSAVNFIGGGGIEKSLKNMPGQLMQKMVAPWETVINESPQWLKTGVSKIGDTLGSSISGLLNLTKVFLNPTAILGAIGIGGIVAALIAALGAIDASMGGQITKQVSKFFTDLPNLIKQGVDYLTSQLPVWLVFGVNIIQTVIQGITDNAPALVNGATQIITSLVDGLALYLPALVPMALNMVMALVGGLLSNLPQMVTSGLNLLLGLVTGLMNALPQLIAQVPVIFGNFLNNLMANLPQMISTGFALITTLGVGLIKAIPSIVGAMAGIVGAIFNALTHTDWISVGKNIISGLINGVKAMGGAFLDAIKTICSSALDAVKSFFGIHSPSRVMRDQVGRFLPLGMAAGIEDESDSVVDAMGSMMRIPREQALKYGGLLGSVGSGGVDAHLIQQFNAFSKDSSDSASLALVAGKLDSLATILADQASSDRPFTMRDFARLTRSVG</sequence>
<dbReference type="RefSeq" id="WP_094726326.1">
    <property type="nucleotide sequence ID" value="NZ_JBHLWS010000013.1"/>
</dbReference>
<keyword evidence="1" id="KW-1133">Transmembrane helix</keyword>
<feature type="transmembrane region" description="Helical" evidence="1">
    <location>
        <begin position="608"/>
        <end position="631"/>
    </location>
</feature>
<feature type="transmembrane region" description="Helical" evidence="1">
    <location>
        <begin position="532"/>
        <end position="551"/>
    </location>
</feature>
<accession>A0A261F4X4</accession>
<dbReference type="AlphaFoldDB" id="A0A261F4X4"/>
<feature type="transmembrane region" description="Helical" evidence="1">
    <location>
        <begin position="477"/>
        <end position="498"/>
    </location>
</feature>
<reference evidence="3 4" key="1">
    <citation type="journal article" date="2017" name="BMC Genomics">
        <title>Comparative genomic and phylogenomic analyses of the Bifidobacteriaceae family.</title>
        <authorList>
            <person name="Lugli G.A."/>
            <person name="Milani C."/>
            <person name="Turroni F."/>
            <person name="Duranti S."/>
            <person name="Mancabelli L."/>
            <person name="Mangifesta M."/>
            <person name="Ferrario C."/>
            <person name="Modesto M."/>
            <person name="Mattarelli P."/>
            <person name="Jiri K."/>
            <person name="van Sinderen D."/>
            <person name="Ventura M."/>
        </authorList>
    </citation>
    <scope>NUCLEOTIDE SEQUENCE [LARGE SCALE GENOMIC DNA]</scope>
    <source>
        <strain evidence="3 4">DSM 24762</strain>
    </source>
</reference>
<organism evidence="3 4">
    <name type="scientific">Alloscardovia macacae</name>
    <dbReference type="NCBI Taxonomy" id="1160091"/>
    <lineage>
        <taxon>Bacteria</taxon>
        <taxon>Bacillati</taxon>
        <taxon>Actinomycetota</taxon>
        <taxon>Actinomycetes</taxon>
        <taxon>Bifidobacteriales</taxon>
        <taxon>Bifidobacteriaceae</taxon>
        <taxon>Alloscardovia</taxon>
    </lineage>
</organism>
<keyword evidence="1" id="KW-0472">Membrane</keyword>
<evidence type="ECO:0000313" key="4">
    <source>
        <dbReference type="Proteomes" id="UP000243657"/>
    </source>
</evidence>
<gene>
    <name evidence="3" type="ORF">ALMA_0586</name>
</gene>
<feature type="domain" description="Tape measure protein N-terminal" evidence="2">
    <location>
        <begin position="78"/>
        <end position="256"/>
    </location>
</feature>
<keyword evidence="1" id="KW-0812">Transmembrane</keyword>
<keyword evidence="4" id="KW-1185">Reference proteome</keyword>
<dbReference type="NCBIfam" id="TIGR02675">
    <property type="entry name" value="tape_meas_nterm"/>
    <property type="match status" value="1"/>
</dbReference>
<protein>
    <submittedName>
        <fullName evidence="3">Tail protein</fullName>
    </submittedName>
</protein>
<dbReference type="EMBL" id="MWWT01000005">
    <property type="protein sequence ID" value="OZG54125.1"/>
    <property type="molecule type" value="Genomic_DNA"/>
</dbReference>
<dbReference type="Pfam" id="PF20155">
    <property type="entry name" value="TMP_3"/>
    <property type="match status" value="1"/>
</dbReference>
<evidence type="ECO:0000313" key="3">
    <source>
        <dbReference type="EMBL" id="OZG54125.1"/>
    </source>
</evidence>
<evidence type="ECO:0000259" key="2">
    <source>
        <dbReference type="Pfam" id="PF20155"/>
    </source>
</evidence>
<feature type="transmembrane region" description="Helical" evidence="1">
    <location>
        <begin position="571"/>
        <end position="596"/>
    </location>
</feature>
<evidence type="ECO:0000256" key="1">
    <source>
        <dbReference type="SAM" id="Phobius"/>
    </source>
</evidence>
<dbReference type="Proteomes" id="UP000243657">
    <property type="component" value="Unassembled WGS sequence"/>
</dbReference>
<dbReference type="InterPro" id="IPR016024">
    <property type="entry name" value="ARM-type_fold"/>
</dbReference>
<dbReference type="InterPro" id="IPR013491">
    <property type="entry name" value="Tape_meas_N"/>
</dbReference>
<comment type="caution">
    <text evidence="3">The sequence shown here is derived from an EMBL/GenBank/DDBJ whole genome shotgun (WGS) entry which is preliminary data.</text>
</comment>
<dbReference type="SUPFAM" id="SSF48371">
    <property type="entry name" value="ARM repeat"/>
    <property type="match status" value="1"/>
</dbReference>